<comment type="caution">
    <text evidence="2">The sequence shown here is derived from an EMBL/GenBank/DDBJ whole genome shotgun (WGS) entry which is preliminary data.</text>
</comment>
<dbReference type="CDD" id="cd00279">
    <property type="entry name" value="YlxR"/>
    <property type="match status" value="1"/>
</dbReference>
<dbReference type="Gene3D" id="3.30.1230.10">
    <property type="entry name" value="YlxR-like"/>
    <property type="match status" value="1"/>
</dbReference>
<reference evidence="2 3" key="1">
    <citation type="submission" date="2018-10" db="EMBL/GenBank/DDBJ databases">
        <title>Histidinibacterium lentulum gen. nov., sp. nov., a marine bacterium from the culture broth of Picochlorum sp. 122.</title>
        <authorList>
            <person name="Wang G."/>
        </authorList>
    </citation>
    <scope>NUCLEOTIDE SEQUENCE [LARGE SCALE GENOMIC DNA]</scope>
    <source>
        <strain evidence="2 3">B17</strain>
    </source>
</reference>
<evidence type="ECO:0000313" key="2">
    <source>
        <dbReference type="EMBL" id="ROU03077.1"/>
    </source>
</evidence>
<dbReference type="SUPFAM" id="SSF64376">
    <property type="entry name" value="YlxR-like"/>
    <property type="match status" value="1"/>
</dbReference>
<dbReference type="AlphaFoldDB" id="A0A3N2R6P0"/>
<dbReference type="RefSeq" id="WP_123641625.1">
    <property type="nucleotide sequence ID" value="NZ_ML119083.1"/>
</dbReference>
<evidence type="ECO:0000259" key="1">
    <source>
        <dbReference type="Pfam" id="PF04296"/>
    </source>
</evidence>
<organism evidence="2 3">
    <name type="scientific">Histidinibacterium lentulum</name>
    <dbReference type="NCBI Taxonomy" id="2480588"/>
    <lineage>
        <taxon>Bacteria</taxon>
        <taxon>Pseudomonadati</taxon>
        <taxon>Pseudomonadota</taxon>
        <taxon>Alphaproteobacteria</taxon>
        <taxon>Rhodobacterales</taxon>
        <taxon>Paracoccaceae</taxon>
        <taxon>Histidinibacterium</taxon>
    </lineage>
</organism>
<dbReference type="InterPro" id="IPR007393">
    <property type="entry name" value="YlxR_dom"/>
</dbReference>
<gene>
    <name evidence="2" type="ORF">EAT49_07230</name>
</gene>
<dbReference type="NCBIfam" id="NF006622">
    <property type="entry name" value="PRK09190.1"/>
    <property type="match status" value="1"/>
</dbReference>
<dbReference type="Pfam" id="PF04296">
    <property type="entry name" value="YlxR"/>
    <property type="match status" value="1"/>
</dbReference>
<dbReference type="Proteomes" id="UP000268016">
    <property type="component" value="Unassembled WGS sequence"/>
</dbReference>
<dbReference type="Gene3D" id="3.30.1330.30">
    <property type="match status" value="1"/>
</dbReference>
<evidence type="ECO:0000313" key="3">
    <source>
        <dbReference type="Proteomes" id="UP000268016"/>
    </source>
</evidence>
<feature type="domain" description="YlxR" evidence="1">
    <location>
        <begin position="15"/>
        <end position="89"/>
    </location>
</feature>
<dbReference type="InterPro" id="IPR029064">
    <property type="entry name" value="Ribosomal_eL30-like_sf"/>
</dbReference>
<protein>
    <submittedName>
        <fullName evidence="2">RNA-binding protein</fullName>
    </submittedName>
</protein>
<accession>A0A3N2R6P0</accession>
<dbReference type="PANTHER" id="PTHR34215:SF1">
    <property type="entry name" value="YLXR DOMAIN-CONTAINING PROTEIN"/>
    <property type="match status" value="1"/>
</dbReference>
<proteinExistence type="predicted"/>
<dbReference type="EMBL" id="RDRB01000003">
    <property type="protein sequence ID" value="ROU03077.1"/>
    <property type="molecule type" value="Genomic_DNA"/>
</dbReference>
<dbReference type="OrthoDB" id="9799836at2"/>
<dbReference type="PANTHER" id="PTHR34215">
    <property type="entry name" value="BLL0784 PROTEIN"/>
    <property type="match status" value="1"/>
</dbReference>
<dbReference type="SUPFAM" id="SSF55315">
    <property type="entry name" value="L30e-like"/>
    <property type="match status" value="1"/>
</dbReference>
<dbReference type="InterPro" id="IPR035931">
    <property type="entry name" value="YlxR-like_sf"/>
</dbReference>
<dbReference type="InterPro" id="IPR037465">
    <property type="entry name" value="YlxR"/>
</dbReference>
<sequence>MSRGGRQKDREVSERRCIVTGEVRPKGDLIRFVATPDRIIVPDVLEKLPGRGIWVSADRQALEKAGQAQFSRAAKEKVSVPEGLPAEIERQLVRRVIDLIALARKAGLATVGFEKVKSWLADKPVRVLLQASDGSVRGKGKLWTPTGARYFDCLTASELGMAFGRESVIHGALCTGGLSDRVVEEAARLKGLRASGGGQGAARKDQTTT</sequence>
<name>A0A3N2R6P0_9RHOB</name>
<keyword evidence="3" id="KW-1185">Reference proteome</keyword>